<dbReference type="AlphaFoldDB" id="A0A2J5HMB8"/>
<dbReference type="GO" id="GO:0003729">
    <property type="term" value="F:mRNA binding"/>
    <property type="evidence" value="ECO:0007669"/>
    <property type="project" value="TreeGrafter"/>
</dbReference>
<dbReference type="PROSITE" id="PS50882">
    <property type="entry name" value="YTH"/>
    <property type="match status" value="1"/>
</dbReference>
<dbReference type="InterPro" id="IPR000504">
    <property type="entry name" value="RRM_dom"/>
</dbReference>
<dbReference type="InterPro" id="IPR057720">
    <property type="entry name" value="RRM_YTH1"/>
</dbReference>
<accession>A0A2J5HMB8</accession>
<dbReference type="GO" id="GO:1990247">
    <property type="term" value="F:N6-methyladenosine-containing RNA reader activity"/>
    <property type="evidence" value="ECO:0007669"/>
    <property type="project" value="TreeGrafter"/>
</dbReference>
<dbReference type="PANTHER" id="PTHR12357">
    <property type="entry name" value="YTH YT521-B HOMOLOGY DOMAIN-CONTAINING"/>
    <property type="match status" value="1"/>
</dbReference>
<keyword evidence="1" id="KW-0694">RNA-binding</keyword>
<reference evidence="6" key="1">
    <citation type="submission" date="2017-12" db="EMBL/GenBank/DDBJ databases">
        <authorList>
            <consortium name="DOE Joint Genome Institute"/>
            <person name="Mondo S.J."/>
            <person name="Kjaerbolling I."/>
            <person name="Vesth T.C."/>
            <person name="Frisvad J.C."/>
            <person name="Nybo J.L."/>
            <person name="Theobald S."/>
            <person name="Kuo A."/>
            <person name="Bowyer P."/>
            <person name="Matsuda Y."/>
            <person name="Lyhne E.K."/>
            <person name="Kogle M.E."/>
            <person name="Clum A."/>
            <person name="Lipzen A."/>
            <person name="Salamov A."/>
            <person name="Ngan C.Y."/>
            <person name="Daum C."/>
            <person name="Chiniquy J."/>
            <person name="Barry K."/>
            <person name="LaButti K."/>
            <person name="Haridas S."/>
            <person name="Simmons B.A."/>
            <person name="Magnuson J.K."/>
            <person name="Mortensen U.H."/>
            <person name="Larsen T.O."/>
            <person name="Grigoriev I.V."/>
            <person name="Baker S.E."/>
            <person name="Andersen M.R."/>
            <person name="Nordberg H.P."/>
            <person name="Cantor M.N."/>
            <person name="Hua S.X."/>
        </authorList>
    </citation>
    <scope>NUCLEOTIDE SEQUENCE [LARGE SCALE GENOMIC DNA]</scope>
    <source>
        <strain evidence="6">IBT 19404</strain>
    </source>
</reference>
<dbReference type="EMBL" id="KZ559579">
    <property type="protein sequence ID" value="PLN78291.1"/>
    <property type="molecule type" value="Genomic_DNA"/>
</dbReference>
<name>A0A2J5HMB8_9EURO</name>
<feature type="compositionally biased region" description="Polar residues" evidence="2">
    <location>
        <begin position="24"/>
        <end position="41"/>
    </location>
</feature>
<feature type="region of interest" description="Disordered" evidence="2">
    <location>
        <begin position="517"/>
        <end position="552"/>
    </location>
</feature>
<dbReference type="Pfam" id="PF04146">
    <property type="entry name" value="YTH"/>
    <property type="match status" value="1"/>
</dbReference>
<dbReference type="Pfam" id="PF25701">
    <property type="entry name" value="RRM_YTH1"/>
    <property type="match status" value="1"/>
</dbReference>
<feature type="region of interest" description="Disordered" evidence="2">
    <location>
        <begin position="242"/>
        <end position="280"/>
    </location>
</feature>
<dbReference type="GO" id="GO:0000381">
    <property type="term" value="P:regulation of alternative mRNA splicing, via spliceosome"/>
    <property type="evidence" value="ECO:0007669"/>
    <property type="project" value="TreeGrafter"/>
</dbReference>
<feature type="compositionally biased region" description="Polar residues" evidence="2">
    <location>
        <begin position="362"/>
        <end position="373"/>
    </location>
</feature>
<keyword evidence="6" id="KW-1185">Reference proteome</keyword>
<protein>
    <submittedName>
        <fullName evidence="5">YT521-B-like domain-domain-containing protein</fullName>
    </submittedName>
</protein>
<dbReference type="PROSITE" id="PS50102">
    <property type="entry name" value="RRM"/>
    <property type="match status" value="1"/>
</dbReference>
<evidence type="ECO:0000256" key="1">
    <source>
        <dbReference type="PROSITE-ProRule" id="PRU00176"/>
    </source>
</evidence>
<evidence type="ECO:0000259" key="4">
    <source>
        <dbReference type="PROSITE" id="PS50882"/>
    </source>
</evidence>
<evidence type="ECO:0000259" key="3">
    <source>
        <dbReference type="PROSITE" id="PS50102"/>
    </source>
</evidence>
<dbReference type="OrthoDB" id="306690at2759"/>
<dbReference type="InterPro" id="IPR045168">
    <property type="entry name" value="YTH_prot"/>
</dbReference>
<dbReference type="CDD" id="cd00590">
    <property type="entry name" value="RRM_SF"/>
    <property type="match status" value="1"/>
</dbReference>
<dbReference type="InterPro" id="IPR007275">
    <property type="entry name" value="YTH_domain"/>
</dbReference>
<dbReference type="SUPFAM" id="SSF54928">
    <property type="entry name" value="RNA-binding domain, RBD"/>
    <property type="match status" value="1"/>
</dbReference>
<dbReference type="GO" id="GO:0005654">
    <property type="term" value="C:nucleoplasm"/>
    <property type="evidence" value="ECO:0007669"/>
    <property type="project" value="TreeGrafter"/>
</dbReference>
<evidence type="ECO:0000313" key="5">
    <source>
        <dbReference type="EMBL" id="PLN78291.1"/>
    </source>
</evidence>
<dbReference type="GO" id="GO:0000398">
    <property type="term" value="P:mRNA splicing, via spliceosome"/>
    <property type="evidence" value="ECO:0007669"/>
    <property type="project" value="TreeGrafter"/>
</dbReference>
<feature type="domain" description="RRM" evidence="3">
    <location>
        <begin position="279"/>
        <end position="353"/>
    </location>
</feature>
<dbReference type="InterPro" id="IPR035979">
    <property type="entry name" value="RBD_domain_sf"/>
</dbReference>
<feature type="region of interest" description="Disordered" evidence="2">
    <location>
        <begin position="349"/>
        <end position="390"/>
    </location>
</feature>
<evidence type="ECO:0000256" key="2">
    <source>
        <dbReference type="SAM" id="MobiDB-lite"/>
    </source>
</evidence>
<feature type="region of interest" description="Disordered" evidence="2">
    <location>
        <begin position="1"/>
        <end position="72"/>
    </location>
</feature>
<dbReference type="SMART" id="SM00360">
    <property type="entry name" value="RRM"/>
    <property type="match status" value="1"/>
</dbReference>
<evidence type="ECO:0000313" key="6">
    <source>
        <dbReference type="Proteomes" id="UP000235023"/>
    </source>
</evidence>
<gene>
    <name evidence="5" type="ORF">BDW42DRAFT_175155</name>
</gene>
<dbReference type="CDD" id="cd21134">
    <property type="entry name" value="YTH"/>
    <property type="match status" value="1"/>
</dbReference>
<dbReference type="Proteomes" id="UP000235023">
    <property type="component" value="Unassembled WGS sequence"/>
</dbReference>
<proteinExistence type="predicted"/>
<dbReference type="PANTHER" id="PTHR12357:SF3">
    <property type="entry name" value="YTH DOMAIN-CONTAINING PROTEIN 1"/>
    <property type="match status" value="1"/>
</dbReference>
<feature type="region of interest" description="Disordered" evidence="2">
    <location>
        <begin position="194"/>
        <end position="228"/>
    </location>
</feature>
<feature type="domain" description="YTH" evidence="4">
    <location>
        <begin position="398"/>
        <end position="607"/>
    </location>
</feature>
<dbReference type="Gene3D" id="3.30.70.330">
    <property type="match status" value="1"/>
</dbReference>
<dbReference type="InterPro" id="IPR012677">
    <property type="entry name" value="Nucleotide-bd_a/b_plait_sf"/>
</dbReference>
<sequence>MENAHSGQPLLVAEASGGKEPASSRANRSSTKTPQSSGTKSLHQRGPRRDNAPSQVYMAHQDSRPPPSPWNMGDMMSAVPSYPCGLLFYDQRCGQQHMIPSVHPQGMVYPMLPMPSFSGGSMASELSTYGPRVAQRYTSYSQYQHQNTPFQHGTPVHQPSAPFTHPGDGYQSTYHPAQPCMASSGYGPMYPHLATTPQPDLHHRNSQDQVGEVSAPSLGREGPRAPSPEYDVLKTIVDGSAPAGSRLHLSSPGSPAVSPGTTGSMARKGSPRKPKQSGHALWVGNLPSGASITDLKEFFARETGAHMESVFLISKSNCAFVNYRTEAACQAALTRIHDSKFQGTRLVCRPRRGDASPAARSGATTGLTRSPSAKDQAVGDTSRVGARGDGSPCERVAHRYFILKSLTVEDLEASRRNGIWATQVQNEDVLNQAFQTADNVYLIFSANKSGEYYGYARMMSCIQEDGDPTLQMAFRPRQSVSGPEEPLHLTATPATTFAPSGRIIQDVGRGTVFWEADSSDSETEAGEAGKEAGVEDAAEEEPPPGPEGVEVQSIGNPFRVQWLSTERVPFHRTRGLRNPWNGNREVKVARDGTEIESSVGERLLGLFVSVV</sequence>
<dbReference type="Gene3D" id="3.10.590.10">
    <property type="entry name" value="ph1033 like domains"/>
    <property type="match status" value="1"/>
</dbReference>
<organism evidence="5 6">
    <name type="scientific">Aspergillus taichungensis</name>
    <dbReference type="NCBI Taxonomy" id="482145"/>
    <lineage>
        <taxon>Eukaryota</taxon>
        <taxon>Fungi</taxon>
        <taxon>Dikarya</taxon>
        <taxon>Ascomycota</taxon>
        <taxon>Pezizomycotina</taxon>
        <taxon>Eurotiomycetes</taxon>
        <taxon>Eurotiomycetidae</taxon>
        <taxon>Eurotiales</taxon>
        <taxon>Aspergillaceae</taxon>
        <taxon>Aspergillus</taxon>
        <taxon>Aspergillus subgen. Circumdati</taxon>
    </lineage>
</organism>